<protein>
    <submittedName>
        <fullName evidence="1">Membrane protein insertion efficiency factor YidD</fullName>
    </submittedName>
</protein>
<reference evidence="1 2" key="1">
    <citation type="submission" date="2019-06" db="EMBL/GenBank/DDBJ databases">
        <title>A novel species of marine bacteria.</title>
        <authorList>
            <person name="Wang Y."/>
        </authorList>
    </citation>
    <scope>NUCLEOTIDE SEQUENCE [LARGE SCALE GENOMIC DNA]</scope>
    <source>
        <strain evidence="1 2">MA1-10</strain>
    </source>
</reference>
<evidence type="ECO:0000313" key="1">
    <source>
        <dbReference type="EMBL" id="TQV67450.1"/>
    </source>
</evidence>
<dbReference type="AlphaFoldDB" id="A0A545SR50"/>
<comment type="caution">
    <text evidence="1">The sequence shown here is derived from an EMBL/GenBank/DDBJ whole genome shotgun (WGS) entry which is preliminary data.</text>
</comment>
<dbReference type="OrthoDB" id="6629784at2"/>
<name>A0A545SR50_9RHOB</name>
<keyword evidence="2" id="KW-1185">Reference proteome</keyword>
<dbReference type="EMBL" id="VICH01000006">
    <property type="protein sequence ID" value="TQV67450.1"/>
    <property type="molecule type" value="Genomic_DNA"/>
</dbReference>
<gene>
    <name evidence="1" type="ORF">FIL88_09500</name>
</gene>
<dbReference type="NCBIfam" id="TIGR00278">
    <property type="entry name" value="membrane protein insertion efficiency factor YidD"/>
    <property type="match status" value="1"/>
</dbReference>
<dbReference type="RefSeq" id="WP_142853611.1">
    <property type="nucleotide sequence ID" value="NZ_FXWW01000002.1"/>
</dbReference>
<accession>A0A545SR50</accession>
<sequence>MLSHAAIAGIAAYQRWISPYKGFRCAYAAVHGGPGCSGFAKHAIQTHGFWPALPRIQERFRDCRAAYETLQNVAASQCCCRAVDEKLTAGDEPEKKSQKRRCTDDACNGACAGADCFTCFSFL</sequence>
<dbReference type="InterPro" id="IPR002696">
    <property type="entry name" value="Membr_insert_effic_factor_YidD"/>
</dbReference>
<organism evidence="1 2">
    <name type="scientific">Aliiroseovarius halocynthiae</name>
    <dbReference type="NCBI Taxonomy" id="985055"/>
    <lineage>
        <taxon>Bacteria</taxon>
        <taxon>Pseudomonadati</taxon>
        <taxon>Pseudomonadota</taxon>
        <taxon>Alphaproteobacteria</taxon>
        <taxon>Rhodobacterales</taxon>
        <taxon>Paracoccaceae</taxon>
        <taxon>Aliiroseovarius</taxon>
    </lineage>
</organism>
<evidence type="ECO:0000313" key="2">
    <source>
        <dbReference type="Proteomes" id="UP000315816"/>
    </source>
</evidence>
<dbReference type="Proteomes" id="UP000315816">
    <property type="component" value="Unassembled WGS sequence"/>
</dbReference>
<dbReference type="SMART" id="SM01234">
    <property type="entry name" value="Haemolytic"/>
    <property type="match status" value="1"/>
</dbReference>
<dbReference type="Pfam" id="PF01809">
    <property type="entry name" value="YidD"/>
    <property type="match status" value="1"/>
</dbReference>
<proteinExistence type="predicted"/>